<evidence type="ECO:0000313" key="5">
    <source>
        <dbReference type="EMBL" id="KAA6324750.1"/>
    </source>
</evidence>
<dbReference type="AlphaFoldDB" id="A0A5J4QV42"/>
<comment type="caution">
    <text evidence="5">The sequence shown here is derived from an EMBL/GenBank/DDBJ whole genome shotgun (WGS) entry which is preliminary data.</text>
</comment>
<evidence type="ECO:0000259" key="4">
    <source>
        <dbReference type="Pfam" id="PF18175"/>
    </source>
</evidence>
<feature type="transmembrane region" description="Helical" evidence="2">
    <location>
        <begin position="154"/>
        <end position="175"/>
    </location>
</feature>
<name>A0A5J4QV42_9ZZZZ</name>
<protein>
    <recommendedName>
        <fullName evidence="6">SPOR domain-containing protein</fullName>
    </recommendedName>
</protein>
<proteinExistence type="predicted"/>
<evidence type="ECO:0008006" key="6">
    <source>
        <dbReference type="Google" id="ProtNLM"/>
    </source>
</evidence>
<reference evidence="5" key="1">
    <citation type="submission" date="2019-03" db="EMBL/GenBank/DDBJ databases">
        <title>Single cell metagenomics reveals metabolic interactions within the superorganism composed of flagellate Streblomastix strix and complex community of Bacteroidetes bacteria on its surface.</title>
        <authorList>
            <person name="Treitli S.C."/>
            <person name="Kolisko M."/>
            <person name="Husnik F."/>
            <person name="Keeling P."/>
            <person name="Hampl V."/>
        </authorList>
    </citation>
    <scope>NUCLEOTIDE SEQUENCE</scope>
    <source>
        <strain evidence="5">STM</strain>
    </source>
</reference>
<dbReference type="InterPro" id="IPR041268">
    <property type="entry name" value="HU-CCDC81_bac_2"/>
</dbReference>
<sequence length="347" mass="38869">MTELARHIEVLLLENDCVVVPGLGSFVTHYAPAQRVDKGKIFLPPTRTIEFNPKLKMDDGLLVQSYMKKHNVSLSDATQMIGKEVEALVACLHEKGKVDLSNVGEIHYTLHDTYEFTPCNHKVVTPHLFGLEPFEMEELSELNKRNYEAKQSGILLSFLRYAVATAAVAFVFLFFSPPVENTTIEGTNYAQLFCSDIFKHSVAFAPVTLNKQTEDKSAVNPQTPPEVTATTENKETVVEEEPVSKPVVQESQEKVKPKAAASKAKKTNIVKTKRYHIITLAGNPRATQKTLNTLKKEGYPQAKVVNINGRKCISVMSFSTQENAYRKLLLFRRAEAYKTARIVPIRS</sequence>
<dbReference type="Pfam" id="PF18175">
    <property type="entry name" value="HU-CCDC81_bac_2"/>
    <property type="match status" value="1"/>
</dbReference>
<dbReference type="Pfam" id="PF18174">
    <property type="entry name" value="HU-CCDC81_bac_1"/>
    <property type="match status" value="1"/>
</dbReference>
<evidence type="ECO:0000256" key="2">
    <source>
        <dbReference type="SAM" id="Phobius"/>
    </source>
</evidence>
<dbReference type="InterPro" id="IPR040495">
    <property type="entry name" value="HU-CCDC81_bac_1"/>
</dbReference>
<feature type="region of interest" description="Disordered" evidence="1">
    <location>
        <begin position="213"/>
        <end position="254"/>
    </location>
</feature>
<feature type="domain" description="CCDC81-like prokaryotic HU" evidence="4">
    <location>
        <begin position="60"/>
        <end position="129"/>
    </location>
</feature>
<evidence type="ECO:0000259" key="3">
    <source>
        <dbReference type="Pfam" id="PF18174"/>
    </source>
</evidence>
<keyword evidence="2" id="KW-1133">Transmembrane helix</keyword>
<dbReference type="EMBL" id="SNRY01002510">
    <property type="protein sequence ID" value="KAA6324750.1"/>
    <property type="molecule type" value="Genomic_DNA"/>
</dbReference>
<feature type="domain" description="CCDC81-like prokaryotic HU" evidence="3">
    <location>
        <begin position="1"/>
        <end position="59"/>
    </location>
</feature>
<organism evidence="5">
    <name type="scientific">termite gut metagenome</name>
    <dbReference type="NCBI Taxonomy" id="433724"/>
    <lineage>
        <taxon>unclassified sequences</taxon>
        <taxon>metagenomes</taxon>
        <taxon>organismal metagenomes</taxon>
    </lineage>
</organism>
<evidence type="ECO:0000256" key="1">
    <source>
        <dbReference type="SAM" id="MobiDB-lite"/>
    </source>
</evidence>
<keyword evidence="2" id="KW-0472">Membrane</keyword>
<gene>
    <name evidence="5" type="ORF">EZS27_025961</name>
</gene>
<accession>A0A5J4QV42</accession>
<keyword evidence="2" id="KW-0812">Transmembrane</keyword>